<organism evidence="4 5">
    <name type="scientific">Breznakia pachnodae</name>
    <dbReference type="NCBI Taxonomy" id="265178"/>
    <lineage>
        <taxon>Bacteria</taxon>
        <taxon>Bacillati</taxon>
        <taxon>Bacillota</taxon>
        <taxon>Erysipelotrichia</taxon>
        <taxon>Erysipelotrichales</taxon>
        <taxon>Erysipelotrichaceae</taxon>
        <taxon>Breznakia</taxon>
    </lineage>
</organism>
<dbReference type="InterPro" id="IPR025406">
    <property type="entry name" value="DUF4132"/>
</dbReference>
<dbReference type="Pfam" id="PF13569">
    <property type="entry name" value="DUF4132"/>
    <property type="match status" value="1"/>
</dbReference>
<dbReference type="Proteomes" id="UP001230220">
    <property type="component" value="Unassembled WGS sequence"/>
</dbReference>
<evidence type="ECO:0000259" key="1">
    <source>
        <dbReference type="Pfam" id="PF13569"/>
    </source>
</evidence>
<name>A0ABU0E283_9FIRM</name>
<dbReference type="Pfam" id="PF24879">
    <property type="entry name" value="DUF7737"/>
    <property type="match status" value="1"/>
</dbReference>
<dbReference type="Pfam" id="PF18991">
    <property type="entry name" value="DUF5724"/>
    <property type="match status" value="2"/>
</dbReference>
<feature type="domain" description="DUF5724" evidence="2">
    <location>
        <begin position="559"/>
        <end position="1185"/>
    </location>
</feature>
<dbReference type="InterPro" id="IPR056639">
    <property type="entry name" value="DUF7737"/>
</dbReference>
<proteinExistence type="predicted"/>
<dbReference type="RefSeq" id="WP_307406671.1">
    <property type="nucleotide sequence ID" value="NZ_JAUSUR010000002.1"/>
</dbReference>
<dbReference type="InterPro" id="IPR043782">
    <property type="entry name" value="DUF5724"/>
</dbReference>
<protein>
    <recommendedName>
        <fullName evidence="6">DUF4132 domain-containing protein</fullName>
    </recommendedName>
</protein>
<reference evidence="4 5" key="1">
    <citation type="submission" date="2023-07" db="EMBL/GenBank/DDBJ databases">
        <title>Genomic Encyclopedia of Type Strains, Phase IV (KMG-IV): sequencing the most valuable type-strain genomes for metagenomic binning, comparative biology and taxonomic classification.</title>
        <authorList>
            <person name="Goeker M."/>
        </authorList>
    </citation>
    <scope>NUCLEOTIDE SEQUENCE [LARGE SCALE GENOMIC DNA]</scope>
    <source>
        <strain evidence="4 5">DSM 16784</strain>
    </source>
</reference>
<accession>A0ABU0E283</accession>
<dbReference type="EMBL" id="JAUSUR010000002">
    <property type="protein sequence ID" value="MDQ0360620.1"/>
    <property type="molecule type" value="Genomic_DNA"/>
</dbReference>
<evidence type="ECO:0000313" key="5">
    <source>
        <dbReference type="Proteomes" id="UP001230220"/>
    </source>
</evidence>
<comment type="caution">
    <text evidence="4">The sequence shown here is derived from an EMBL/GenBank/DDBJ whole genome shotgun (WGS) entry which is preliminary data.</text>
</comment>
<feature type="domain" description="DUF5724" evidence="2">
    <location>
        <begin position="52"/>
        <end position="539"/>
    </location>
</feature>
<evidence type="ECO:0000259" key="2">
    <source>
        <dbReference type="Pfam" id="PF18991"/>
    </source>
</evidence>
<sequence>MEAKELKKRLLDYNKTLHGLSDLEKELTEKVEDMYFDFYFIHSNTEHFEDTLEELITKNNEFKGLLKDNSDALLLYLQNIRKYSCSMGRIKVDTRSDNILNYKFKIISTIGAFYVFYGANLSIKSLIYGEYRDLPRQSQLHCIITAELLNNNKEVIQYCKDVLMSENNTGVLTRNVIIAIEQSNNKELQDLLTQVFLAAKLQEGLRQAVVETVNENSISYFMEIIDVILKEKLYRFSSVQRGVMKWTGISYKTAKEKDIQYILNIIHSYLKNDECRKEGLLSNNPLEVYLALYVKGIYSIEEATQEVLHLLDSKERHIVAAALVYFKLSCRFNLIAHSYLLKKYKDDEWIQGLILSEYNRFYFEFMPFSNEEAEFLMSEFAERLPKLKASQTYSSKGFEWFRVRVSKNEIAACMHEIVKKAPTQENVDLFMPYMNVSTQYYENELDTFMQRYFDNASHDVKLQVMEKGIISSKQQLADWCAIKYKRMDLTDKEIRFLERKLTTKKTYNRALIIDILSKQDIHIIKDVYNRLSASNNNILKDASIELKNKVPQILGESKTVKLLGKEDGFGFYKPKMIYDLPYQDKLIRKEDEDNRTECLDSIFVWNKEEVFNYLKKWTERLLKHENEEYYNGREYCQIKNSMHSFVLNYQVGGLDALPLAELWRSYFEEDNLSEDILYELNLILTVPRDSVFEDEFTVSSSFLAITNTEINTIPYIWQVISIITHFCKERNCTENINKKYMLIQFINEYAKRREYEQEYYMHDRFIISTGARLNYYSSDFLSYYDTDEEFKEKFPLEYKSYVNFNIECSKDARSKYTIHPFHIARAVHLNMLPKEVLYENILNTYIENGYGYSGEDNKIREACLIAYFQDMYQKKVPTFDMSNYLVGDKEIDKEVIALLRETLVEIMETLLAMEQQRINEETDATRYIEEITVFPGIKYLLFALREIEKEKITRSTNDPHSRTSVFVSVIKHSYLLDSDDIQELRDANIKEERLVEVAMLAPQWIDTIVEVLGWDSLKEACYYFIAHMKHYDYAQKKAEIAHYTSLEPNELSDGAFDGEWCKRIYASLGEKRFKMIYNASKFLCDNSNHSRAKKYADACLGKTDKKVLLKQINEKRNKDSLNAYCVMEMKKDKDLLERYMIIQKFEKESKNYGSQRQASEKRACDIAMLNLARNSRFETVTRLSWFLEGVMVSENADVLNPQSIEDIEVWIEIDENGKNEIKVRKNDKIQKSIPENLRNHDKILRLKEVHKNWSEQYKRSRKTLENALEERMMFDKDEIEIIMNNPIVAPIMKKLVLKSNDNFGFYDKGKIVNKENIVAIEKEVYIAHSYDLYEAGVWQDFQAYIFTNKIIQPFKQVFRELYLKLNDEFTGYCTNRYTGYQIQAKKAAATLKGRGWNISYENRLERVYYKSNLVVNLYANADWFSPSEIEAPSIDYIEFRDRTGFSSIQIKDIDDVLFSEIMRDIDLAVSTAYVGGVDPVTSFSTIELRRSMVKYTAQLMKLDNIEVQDHFVNIKGVLNEYSIHLGSGLIHQSGGAEIHIVPVFSGQRGKVYLPFFDEDPKSAEIISKIVMFAEDNKIKDPSILEQIR</sequence>
<evidence type="ECO:0000313" key="4">
    <source>
        <dbReference type="EMBL" id="MDQ0360620.1"/>
    </source>
</evidence>
<gene>
    <name evidence="4" type="ORF">J2S15_001365</name>
</gene>
<evidence type="ECO:0008006" key="6">
    <source>
        <dbReference type="Google" id="ProtNLM"/>
    </source>
</evidence>
<feature type="domain" description="DUF4132" evidence="1">
    <location>
        <begin position="1228"/>
        <end position="1396"/>
    </location>
</feature>
<evidence type="ECO:0000259" key="3">
    <source>
        <dbReference type="Pfam" id="PF24879"/>
    </source>
</evidence>
<feature type="domain" description="DUF7737" evidence="3">
    <location>
        <begin position="1487"/>
        <end position="1587"/>
    </location>
</feature>
<keyword evidence="5" id="KW-1185">Reference proteome</keyword>